<evidence type="ECO:0000313" key="8">
    <source>
        <dbReference type="Proteomes" id="UP001272515"/>
    </source>
</evidence>
<dbReference type="PANTHER" id="PTHR21016:SF25">
    <property type="entry name" value="TM2 DOMAIN-CONTAINING PROTEIN DDB_G0277895-RELATED"/>
    <property type="match status" value="1"/>
</dbReference>
<organism evidence="7 8">
    <name type="scientific">Veillonella absiana</name>
    <dbReference type="NCBI Taxonomy" id="3079305"/>
    <lineage>
        <taxon>Bacteria</taxon>
        <taxon>Bacillati</taxon>
        <taxon>Bacillota</taxon>
        <taxon>Negativicutes</taxon>
        <taxon>Veillonellales</taxon>
        <taxon>Veillonellaceae</taxon>
        <taxon>Veillonella</taxon>
    </lineage>
</organism>
<accession>A0ABU3ZAQ0</accession>
<evidence type="ECO:0000256" key="3">
    <source>
        <dbReference type="ARBA" id="ARBA00022989"/>
    </source>
</evidence>
<comment type="subcellular location">
    <subcellularLocation>
        <location evidence="1">Membrane</location>
        <topology evidence="1">Multi-pass membrane protein</topology>
    </subcellularLocation>
</comment>
<dbReference type="PANTHER" id="PTHR21016">
    <property type="entry name" value="BETA-AMYLOID BINDING PROTEIN-RELATED"/>
    <property type="match status" value="1"/>
</dbReference>
<evidence type="ECO:0000256" key="2">
    <source>
        <dbReference type="ARBA" id="ARBA00022692"/>
    </source>
</evidence>
<dbReference type="Pfam" id="PF05154">
    <property type="entry name" value="TM2"/>
    <property type="match status" value="1"/>
</dbReference>
<name>A0ABU3ZAQ0_9FIRM</name>
<sequence>MDAKLLLLLQTLPEQQRSYVLSRQSELKQKSTAYILWFLFGVHYFYLSKPIINILYWVTGGGFGVWAVIDLFRIPGMIREKNEEIMVELIKEAKSIYPDVSV</sequence>
<keyword evidence="8" id="KW-1185">Reference proteome</keyword>
<dbReference type="RefSeq" id="WP_317330367.1">
    <property type="nucleotide sequence ID" value="NZ_JAWJZA010000012.1"/>
</dbReference>
<evidence type="ECO:0000256" key="5">
    <source>
        <dbReference type="SAM" id="Phobius"/>
    </source>
</evidence>
<dbReference type="InterPro" id="IPR050932">
    <property type="entry name" value="TM2D1-3-like"/>
</dbReference>
<proteinExistence type="predicted"/>
<protein>
    <submittedName>
        <fullName evidence="7">TM2 domain-containing protein</fullName>
    </submittedName>
</protein>
<reference evidence="7 8" key="1">
    <citation type="submission" date="2023-10" db="EMBL/GenBank/DDBJ databases">
        <title>Veillonella sp. nov., isolated from a pig farm feces dump.</title>
        <authorList>
            <person name="Chang Y.-H."/>
        </authorList>
    </citation>
    <scope>NUCLEOTIDE SEQUENCE [LARGE SCALE GENOMIC DNA]</scope>
    <source>
        <strain evidence="7 8">YH-vei2233</strain>
    </source>
</reference>
<dbReference type="Proteomes" id="UP001272515">
    <property type="component" value="Unassembled WGS sequence"/>
</dbReference>
<feature type="domain" description="TM2" evidence="6">
    <location>
        <begin position="28"/>
        <end position="72"/>
    </location>
</feature>
<keyword evidence="4 5" id="KW-0472">Membrane</keyword>
<dbReference type="InterPro" id="IPR007829">
    <property type="entry name" value="TM2"/>
</dbReference>
<evidence type="ECO:0000256" key="4">
    <source>
        <dbReference type="ARBA" id="ARBA00023136"/>
    </source>
</evidence>
<dbReference type="EMBL" id="JAWJZB010000011">
    <property type="protein sequence ID" value="MDV5089002.1"/>
    <property type="molecule type" value="Genomic_DNA"/>
</dbReference>
<evidence type="ECO:0000313" key="7">
    <source>
        <dbReference type="EMBL" id="MDV5089002.1"/>
    </source>
</evidence>
<evidence type="ECO:0000259" key="6">
    <source>
        <dbReference type="Pfam" id="PF05154"/>
    </source>
</evidence>
<comment type="caution">
    <text evidence="7">The sequence shown here is derived from an EMBL/GenBank/DDBJ whole genome shotgun (WGS) entry which is preliminary data.</text>
</comment>
<gene>
    <name evidence="7" type="ORF">RVY80_09215</name>
</gene>
<keyword evidence="2 5" id="KW-0812">Transmembrane</keyword>
<keyword evidence="3 5" id="KW-1133">Transmembrane helix</keyword>
<feature type="transmembrane region" description="Helical" evidence="5">
    <location>
        <begin position="54"/>
        <end position="72"/>
    </location>
</feature>
<evidence type="ECO:0000256" key="1">
    <source>
        <dbReference type="ARBA" id="ARBA00004141"/>
    </source>
</evidence>